<reference evidence="2 3" key="1">
    <citation type="journal article" date="2019" name="Environ. Microbiol.">
        <title>Species interactions and distinct microbial communities in high Arctic permafrost affected cryosols are associated with the CH4 and CO2 gas fluxes.</title>
        <authorList>
            <person name="Altshuler I."/>
            <person name="Hamel J."/>
            <person name="Turney S."/>
            <person name="Magnuson E."/>
            <person name="Levesque R."/>
            <person name="Greer C."/>
            <person name="Whyte L.G."/>
        </authorList>
    </citation>
    <scope>NUCLEOTIDE SEQUENCE [LARGE SCALE GENOMIC DNA]</scope>
    <source>
        <strain evidence="2 3">E4</strain>
    </source>
</reference>
<evidence type="ECO:0000313" key="3">
    <source>
        <dbReference type="Proteomes" id="UP000317663"/>
    </source>
</evidence>
<feature type="transmembrane region" description="Helical" evidence="1">
    <location>
        <begin position="351"/>
        <end position="368"/>
    </location>
</feature>
<gene>
    <name evidence="2" type="ORF">EAH77_22305</name>
</gene>
<keyword evidence="3" id="KW-1185">Reference proteome</keyword>
<proteinExistence type="predicted"/>
<sequence>MENRELITGRKISHLVIALFFCLPLAILFYIAFNKTPDIIDYIFYNVGQRTSGIYNPALLSHRLVKEDVRLFPDHQNRAMLAWGNINDFLMASALKCSGIKEPRQFLSCSNDVLGKKFYYQSSDLTSEGWSHHASDCDLNVYLLYDAAKQNGIDLKIVYFPWHALIAFKDDVGGNWVQWETTLNNNHGGLAERADPRYIKTPDKFFSSPTDMAVAEMIYPLMIIPHIHTDAVAISEFNKLSGQTKETPFYKDLSLAIHNLASPMDIGTLSIIMAERPASTGIKYLAAQWYISHGMNLQAAKLLSAVAPDKCPNYCLKILSAADAYYTPDSYITAVLGWAGMEATRKDVKSVYILSLILLGLCTCLIVFNRKSK</sequence>
<dbReference type="Proteomes" id="UP000317663">
    <property type="component" value="Unassembled WGS sequence"/>
</dbReference>
<dbReference type="OrthoDB" id="7053964at2"/>
<dbReference type="AlphaFoldDB" id="A0A502G4H5"/>
<keyword evidence="1" id="KW-0812">Transmembrane</keyword>
<dbReference type="EMBL" id="RCZD01000016">
    <property type="protein sequence ID" value="TPG56808.1"/>
    <property type="molecule type" value="Genomic_DNA"/>
</dbReference>
<evidence type="ECO:0000313" key="2">
    <source>
        <dbReference type="EMBL" id="TPG56808.1"/>
    </source>
</evidence>
<keyword evidence="1" id="KW-1133">Transmembrane helix</keyword>
<protein>
    <submittedName>
        <fullName evidence="2">Uncharacterized protein</fullName>
    </submittedName>
</protein>
<accession>A0A502G4H5</accession>
<evidence type="ECO:0000256" key="1">
    <source>
        <dbReference type="SAM" id="Phobius"/>
    </source>
</evidence>
<keyword evidence="1" id="KW-0472">Membrane</keyword>
<organism evidence="2 3">
    <name type="scientific">Ewingella americana</name>
    <dbReference type="NCBI Taxonomy" id="41202"/>
    <lineage>
        <taxon>Bacteria</taxon>
        <taxon>Pseudomonadati</taxon>
        <taxon>Pseudomonadota</taxon>
        <taxon>Gammaproteobacteria</taxon>
        <taxon>Enterobacterales</taxon>
        <taxon>Yersiniaceae</taxon>
        <taxon>Ewingella</taxon>
    </lineage>
</organism>
<feature type="transmembrane region" description="Helical" evidence="1">
    <location>
        <begin position="12"/>
        <end position="33"/>
    </location>
</feature>
<comment type="caution">
    <text evidence="2">The sequence shown here is derived from an EMBL/GenBank/DDBJ whole genome shotgun (WGS) entry which is preliminary data.</text>
</comment>
<dbReference type="RefSeq" id="WP_140475173.1">
    <property type="nucleotide sequence ID" value="NZ_RCZD01000016.1"/>
</dbReference>
<name>A0A502G4H5_9GAMM</name>